<reference evidence="7" key="1">
    <citation type="submission" date="2022-04" db="EMBL/GenBank/DDBJ databases">
        <title>Carnegiea gigantea Genome sequencing and assembly v2.</title>
        <authorList>
            <person name="Copetti D."/>
            <person name="Sanderson M.J."/>
            <person name="Burquez A."/>
            <person name="Wojciechowski M.F."/>
        </authorList>
    </citation>
    <scope>NUCLEOTIDE SEQUENCE</scope>
    <source>
        <strain evidence="7">SGP5-SGP5p</strain>
        <tissue evidence="7">Aerial part</tissue>
    </source>
</reference>
<name>A0A9Q1KI59_9CARY</name>
<keyword evidence="8" id="KW-1185">Reference proteome</keyword>
<dbReference type="PANTHER" id="PTHR10743">
    <property type="entry name" value="PROTEIN RER1"/>
    <property type="match status" value="1"/>
</dbReference>
<comment type="similarity">
    <text evidence="2">Belongs to the RER1 family.</text>
</comment>
<evidence type="ECO:0000256" key="6">
    <source>
        <dbReference type="SAM" id="Phobius"/>
    </source>
</evidence>
<evidence type="ECO:0000256" key="4">
    <source>
        <dbReference type="ARBA" id="ARBA00022989"/>
    </source>
</evidence>
<feature type="transmembrane region" description="Helical" evidence="6">
    <location>
        <begin position="64"/>
        <end position="82"/>
    </location>
</feature>
<dbReference type="Proteomes" id="UP001153076">
    <property type="component" value="Unassembled WGS sequence"/>
</dbReference>
<dbReference type="Pfam" id="PF03248">
    <property type="entry name" value="Rer1"/>
    <property type="match status" value="1"/>
</dbReference>
<keyword evidence="5 6" id="KW-0472">Membrane</keyword>
<evidence type="ECO:0000313" key="8">
    <source>
        <dbReference type="Proteomes" id="UP001153076"/>
    </source>
</evidence>
<keyword evidence="4 6" id="KW-1133">Transmembrane helix</keyword>
<feature type="transmembrane region" description="Helical" evidence="6">
    <location>
        <begin position="39"/>
        <end position="57"/>
    </location>
</feature>
<dbReference type="OrthoDB" id="448250at2759"/>
<comment type="subcellular location">
    <subcellularLocation>
        <location evidence="1">Membrane</location>
        <topology evidence="1">Multi-pass membrane protein</topology>
    </subcellularLocation>
</comment>
<accession>A0A9Q1KI59</accession>
<sequence>MSEESEEPRDNPEPLPLATGSNLARAFQYYLDRTALHPLGRWLVTLGIVMFYALRVYLVKGFHVVSYGLATYVLNLLIGFLSPKVDPELEGLEGASPGKDSDEHRPFERPGAFACLSISDCHVHEITSSNFMVLYHQGFYTFINLDFHICVGCAGFLANIVKLLDLSTCGHYIPSNCTHSKVQVQSILDSKIGESFLLFAV</sequence>
<dbReference type="AlphaFoldDB" id="A0A9Q1KI59"/>
<dbReference type="GO" id="GO:0006621">
    <property type="term" value="P:protein retention in ER lumen"/>
    <property type="evidence" value="ECO:0007669"/>
    <property type="project" value="TreeGrafter"/>
</dbReference>
<dbReference type="GO" id="GO:0005783">
    <property type="term" value="C:endoplasmic reticulum"/>
    <property type="evidence" value="ECO:0007669"/>
    <property type="project" value="GOC"/>
</dbReference>
<dbReference type="GO" id="GO:0006890">
    <property type="term" value="P:retrograde vesicle-mediated transport, Golgi to endoplasmic reticulum"/>
    <property type="evidence" value="ECO:0007669"/>
    <property type="project" value="TreeGrafter"/>
</dbReference>
<keyword evidence="3 6" id="KW-0812">Transmembrane</keyword>
<dbReference type="InterPro" id="IPR004932">
    <property type="entry name" value="Rer1"/>
</dbReference>
<protein>
    <submittedName>
        <fullName evidence="7">Uncharacterized protein</fullName>
    </submittedName>
</protein>
<evidence type="ECO:0000313" key="7">
    <source>
        <dbReference type="EMBL" id="KAJ8443677.1"/>
    </source>
</evidence>
<dbReference type="EMBL" id="JAKOGI010000115">
    <property type="protein sequence ID" value="KAJ8443677.1"/>
    <property type="molecule type" value="Genomic_DNA"/>
</dbReference>
<evidence type="ECO:0000256" key="2">
    <source>
        <dbReference type="ARBA" id="ARBA00006070"/>
    </source>
</evidence>
<feature type="transmembrane region" description="Helical" evidence="6">
    <location>
        <begin position="139"/>
        <end position="161"/>
    </location>
</feature>
<gene>
    <name evidence="7" type="ORF">Cgig2_019659</name>
</gene>
<proteinExistence type="inferred from homology"/>
<evidence type="ECO:0000256" key="1">
    <source>
        <dbReference type="ARBA" id="ARBA00004141"/>
    </source>
</evidence>
<organism evidence="7 8">
    <name type="scientific">Carnegiea gigantea</name>
    <dbReference type="NCBI Taxonomy" id="171969"/>
    <lineage>
        <taxon>Eukaryota</taxon>
        <taxon>Viridiplantae</taxon>
        <taxon>Streptophyta</taxon>
        <taxon>Embryophyta</taxon>
        <taxon>Tracheophyta</taxon>
        <taxon>Spermatophyta</taxon>
        <taxon>Magnoliopsida</taxon>
        <taxon>eudicotyledons</taxon>
        <taxon>Gunneridae</taxon>
        <taxon>Pentapetalae</taxon>
        <taxon>Caryophyllales</taxon>
        <taxon>Cactineae</taxon>
        <taxon>Cactaceae</taxon>
        <taxon>Cactoideae</taxon>
        <taxon>Echinocereeae</taxon>
        <taxon>Carnegiea</taxon>
    </lineage>
</organism>
<evidence type="ECO:0000256" key="3">
    <source>
        <dbReference type="ARBA" id="ARBA00022692"/>
    </source>
</evidence>
<comment type="caution">
    <text evidence="7">The sequence shown here is derived from an EMBL/GenBank/DDBJ whole genome shotgun (WGS) entry which is preliminary data.</text>
</comment>
<dbReference type="GO" id="GO:0000139">
    <property type="term" value="C:Golgi membrane"/>
    <property type="evidence" value="ECO:0007669"/>
    <property type="project" value="TreeGrafter"/>
</dbReference>
<dbReference type="PANTHER" id="PTHR10743:SF0">
    <property type="entry name" value="PROTEIN RER1"/>
    <property type="match status" value="1"/>
</dbReference>
<evidence type="ECO:0000256" key="5">
    <source>
        <dbReference type="ARBA" id="ARBA00023136"/>
    </source>
</evidence>